<evidence type="ECO:0000313" key="3">
    <source>
        <dbReference type="Proteomes" id="UP000199138"/>
    </source>
</evidence>
<accession>A0A1I7IRV3</accession>
<sequence>MKKQLLGIGLFIGLLWNVQAQEIPQREVPSVIVNQFHQQFSKASDVEWEMDGKLYSVEFETNWGLDHEVWYAADATMQRHKEDIDVTQLPKAVVSSIEEQFDGYTIDDLERITEGKEVVYKMELKSTHHQDLKVVMNATGKVLLKTID</sequence>
<dbReference type="Pfam" id="PF11396">
    <property type="entry name" value="PepSY_like"/>
    <property type="match status" value="2"/>
</dbReference>
<reference evidence="2 3" key="1">
    <citation type="submission" date="2016-10" db="EMBL/GenBank/DDBJ databases">
        <authorList>
            <person name="de Groot N.N."/>
        </authorList>
    </citation>
    <scope>NUCLEOTIDE SEQUENCE [LARGE SCALE GENOMIC DNA]</scope>
    <source>
        <strain evidence="2 3">CGMCC 1.12333</strain>
    </source>
</reference>
<dbReference type="STRING" id="1224947.SAMN05216480_12038"/>
<name>A0A1I7IRV3_9FLAO</name>
<organism evidence="2 3">
    <name type="scientific">Pustulibacterium marinum</name>
    <dbReference type="NCBI Taxonomy" id="1224947"/>
    <lineage>
        <taxon>Bacteria</taxon>
        <taxon>Pseudomonadati</taxon>
        <taxon>Bacteroidota</taxon>
        <taxon>Flavobacteriia</taxon>
        <taxon>Flavobacteriales</taxon>
        <taxon>Flavobacteriaceae</taxon>
        <taxon>Pustulibacterium</taxon>
    </lineage>
</organism>
<evidence type="ECO:0000259" key="1">
    <source>
        <dbReference type="Pfam" id="PF11396"/>
    </source>
</evidence>
<dbReference type="EMBL" id="FPBK01000020">
    <property type="protein sequence ID" value="SFU75662.1"/>
    <property type="molecule type" value="Genomic_DNA"/>
</dbReference>
<dbReference type="Proteomes" id="UP000199138">
    <property type="component" value="Unassembled WGS sequence"/>
</dbReference>
<dbReference type="OrthoDB" id="1121502at2"/>
<feature type="domain" description="Putative beta-lactamase-inhibitor-like PepSY-like" evidence="1">
    <location>
        <begin position="68"/>
        <end position="141"/>
    </location>
</feature>
<proteinExistence type="predicted"/>
<protein>
    <submittedName>
        <fullName evidence="2">Putative beta-lactamase-inhibitor-like, PepSY-like</fullName>
    </submittedName>
</protein>
<feature type="domain" description="Putative beta-lactamase-inhibitor-like PepSY-like" evidence="1">
    <location>
        <begin position="19"/>
        <end position="66"/>
    </location>
</feature>
<dbReference type="AlphaFoldDB" id="A0A1I7IRV3"/>
<dbReference type="RefSeq" id="WP_093026466.1">
    <property type="nucleotide sequence ID" value="NZ_FPBK01000020.1"/>
</dbReference>
<dbReference type="SUPFAM" id="SSF160574">
    <property type="entry name" value="BT0923-like"/>
    <property type="match status" value="1"/>
</dbReference>
<keyword evidence="3" id="KW-1185">Reference proteome</keyword>
<dbReference type="Gene3D" id="3.10.450.360">
    <property type="match status" value="1"/>
</dbReference>
<dbReference type="InterPro" id="IPR021533">
    <property type="entry name" value="PepSY-like"/>
</dbReference>
<gene>
    <name evidence="2" type="ORF">SAMN05216480_12038</name>
</gene>
<evidence type="ECO:0000313" key="2">
    <source>
        <dbReference type="EMBL" id="SFU75662.1"/>
    </source>
</evidence>